<evidence type="ECO:0008006" key="12">
    <source>
        <dbReference type="Google" id="ProtNLM"/>
    </source>
</evidence>
<reference evidence="11" key="1">
    <citation type="journal article" date="2019" name="Int. J. Syst. Evol. Microbiol.">
        <title>The Global Catalogue of Microorganisms (GCM) 10K type strain sequencing project: providing services to taxonomists for standard genome sequencing and annotation.</title>
        <authorList>
            <consortium name="The Broad Institute Genomics Platform"/>
            <consortium name="The Broad Institute Genome Sequencing Center for Infectious Disease"/>
            <person name="Wu L."/>
            <person name="Ma J."/>
        </authorList>
    </citation>
    <scope>NUCLEOTIDE SEQUENCE [LARGE SCALE GENOMIC DNA]</scope>
    <source>
        <strain evidence="11">JCM 4816</strain>
    </source>
</reference>
<evidence type="ECO:0000256" key="7">
    <source>
        <dbReference type="ARBA" id="ARBA00023136"/>
    </source>
</evidence>
<evidence type="ECO:0000313" key="11">
    <source>
        <dbReference type="Proteomes" id="UP001596174"/>
    </source>
</evidence>
<keyword evidence="11" id="KW-1185">Reference proteome</keyword>
<keyword evidence="6 9" id="KW-1133">Transmembrane helix</keyword>
<feature type="transmembrane region" description="Helical" evidence="9">
    <location>
        <begin position="325"/>
        <end position="345"/>
    </location>
</feature>
<evidence type="ECO:0000256" key="5">
    <source>
        <dbReference type="ARBA" id="ARBA00022692"/>
    </source>
</evidence>
<feature type="transmembrane region" description="Helical" evidence="9">
    <location>
        <begin position="219"/>
        <end position="242"/>
    </location>
</feature>
<feature type="transmembrane region" description="Helical" evidence="9">
    <location>
        <begin position="262"/>
        <end position="283"/>
    </location>
</feature>
<feature type="transmembrane region" description="Helical" evidence="9">
    <location>
        <begin position="180"/>
        <end position="207"/>
    </location>
</feature>
<evidence type="ECO:0000256" key="1">
    <source>
        <dbReference type="ARBA" id="ARBA00004651"/>
    </source>
</evidence>
<proteinExistence type="predicted"/>
<dbReference type="InterPro" id="IPR050297">
    <property type="entry name" value="LipidA_mod_glycosyltrf_83"/>
</dbReference>
<accession>A0ABW1FWI5</accession>
<sequence length="513" mass="55581">MTTRPLRRPLSPAADEPGRTVQQSAPPPRTLPTRLLPAVPALLALLMGLWHLTTPGMWRDEAASFSAAQRSLPDLWTLTAHVDAVHGLYYLLLHLEFAVTGPGVLALRLPSVLAGAATAALLTAVAARVGNRRAALFAGLYWAVLPQVSRYLQEGRSYSMVSLGVTAAAWFLIRRQWVRYAVALALAVALNLLAGLSLAAFAAALLLWRRQGAADGRALLRAAVASGAALLVGAAPVLWRAHSESAVLYWIPRPDFPAVRQLAADMAGSGAMAIPVLLLLAYGAWSALRRRERELAALALPLALLPPLLLLAVSWLDKPMYVERYILYCFVGVAWLVGLGLDAAVRRLPSPAALAVGLVFVVLTASLGLAEQRHIRGEDGHGDPLQRLARVVRDHARPGDAVVFLPDDRRYAEEAYPGYFRDTADVLLAGDPARLGQLHGANVPDSRIGALLAHYDRVWVIWGRLNEATVAPTKASLAAIRTEGFRLQDRWRITSRQDVILYVRAHPSPELRG</sequence>
<evidence type="ECO:0000256" key="2">
    <source>
        <dbReference type="ARBA" id="ARBA00022475"/>
    </source>
</evidence>
<keyword evidence="7 9" id="KW-0472">Membrane</keyword>
<dbReference type="PANTHER" id="PTHR33908:SF3">
    <property type="entry name" value="UNDECAPRENYL PHOSPHATE-ALPHA-4-AMINO-4-DEOXY-L-ARABINOSE ARABINOSYL TRANSFERASE"/>
    <property type="match status" value="1"/>
</dbReference>
<name>A0ABW1FWI5_9ACTN</name>
<protein>
    <recommendedName>
        <fullName evidence="12">Glycosyltransferase RgtA/B/C/D-like domain-containing protein</fullName>
    </recommendedName>
</protein>
<feature type="transmembrane region" description="Helical" evidence="9">
    <location>
        <begin position="157"/>
        <end position="174"/>
    </location>
</feature>
<evidence type="ECO:0000256" key="6">
    <source>
        <dbReference type="ARBA" id="ARBA00022989"/>
    </source>
</evidence>
<gene>
    <name evidence="10" type="ORF">ACFP3V_05035</name>
</gene>
<organism evidence="10 11">
    <name type="scientific">Streptacidiphilus monticola</name>
    <dbReference type="NCBI Taxonomy" id="2161674"/>
    <lineage>
        <taxon>Bacteria</taxon>
        <taxon>Bacillati</taxon>
        <taxon>Actinomycetota</taxon>
        <taxon>Actinomycetes</taxon>
        <taxon>Kitasatosporales</taxon>
        <taxon>Streptomycetaceae</taxon>
        <taxon>Streptacidiphilus</taxon>
    </lineage>
</organism>
<evidence type="ECO:0000256" key="8">
    <source>
        <dbReference type="SAM" id="MobiDB-lite"/>
    </source>
</evidence>
<comment type="caution">
    <text evidence="10">The sequence shown here is derived from an EMBL/GenBank/DDBJ whole genome shotgun (WGS) entry which is preliminary data.</text>
</comment>
<dbReference type="PANTHER" id="PTHR33908">
    <property type="entry name" value="MANNOSYLTRANSFERASE YKCB-RELATED"/>
    <property type="match status" value="1"/>
</dbReference>
<feature type="transmembrane region" description="Helical" evidence="9">
    <location>
        <begin position="352"/>
        <end position="370"/>
    </location>
</feature>
<evidence type="ECO:0000256" key="3">
    <source>
        <dbReference type="ARBA" id="ARBA00022676"/>
    </source>
</evidence>
<keyword evidence="3" id="KW-0328">Glycosyltransferase</keyword>
<keyword evidence="4" id="KW-0808">Transferase</keyword>
<dbReference type="Proteomes" id="UP001596174">
    <property type="component" value="Unassembled WGS sequence"/>
</dbReference>
<keyword evidence="2" id="KW-1003">Cell membrane</keyword>
<feature type="transmembrane region" description="Helical" evidence="9">
    <location>
        <begin position="35"/>
        <end position="54"/>
    </location>
</feature>
<evidence type="ECO:0000256" key="9">
    <source>
        <dbReference type="SAM" id="Phobius"/>
    </source>
</evidence>
<feature type="transmembrane region" description="Helical" evidence="9">
    <location>
        <begin position="105"/>
        <end position="127"/>
    </location>
</feature>
<comment type="subcellular location">
    <subcellularLocation>
        <location evidence="1">Cell membrane</location>
        <topology evidence="1">Multi-pass membrane protein</topology>
    </subcellularLocation>
</comment>
<dbReference type="EMBL" id="JBHSQJ010000014">
    <property type="protein sequence ID" value="MFC5906583.1"/>
    <property type="molecule type" value="Genomic_DNA"/>
</dbReference>
<feature type="transmembrane region" description="Helical" evidence="9">
    <location>
        <begin position="295"/>
        <end position="313"/>
    </location>
</feature>
<evidence type="ECO:0000313" key="10">
    <source>
        <dbReference type="EMBL" id="MFC5906583.1"/>
    </source>
</evidence>
<dbReference type="RefSeq" id="WP_380580137.1">
    <property type="nucleotide sequence ID" value="NZ_JBHSQJ010000014.1"/>
</dbReference>
<evidence type="ECO:0000256" key="4">
    <source>
        <dbReference type="ARBA" id="ARBA00022679"/>
    </source>
</evidence>
<feature type="region of interest" description="Disordered" evidence="8">
    <location>
        <begin position="1"/>
        <end position="30"/>
    </location>
</feature>
<keyword evidence="5 9" id="KW-0812">Transmembrane</keyword>